<dbReference type="AlphaFoldDB" id="A0A9E7R496"/>
<dbReference type="Proteomes" id="UP001057580">
    <property type="component" value="Chromosome"/>
</dbReference>
<proteinExistence type="predicted"/>
<name>A0A9E7R496_9EURY</name>
<organism evidence="1 2">
    <name type="scientific">Salinirubellus salinus</name>
    <dbReference type="NCBI Taxonomy" id="1364945"/>
    <lineage>
        <taxon>Archaea</taxon>
        <taxon>Methanobacteriati</taxon>
        <taxon>Methanobacteriota</taxon>
        <taxon>Stenosarchaea group</taxon>
        <taxon>Halobacteria</taxon>
        <taxon>Halobacteriales</taxon>
        <taxon>Natronomonadaceae</taxon>
        <taxon>Salinirubellus</taxon>
    </lineage>
</organism>
<dbReference type="SUPFAM" id="SSF56300">
    <property type="entry name" value="Metallo-dependent phosphatases"/>
    <property type="match status" value="1"/>
</dbReference>
<accession>A0A9E7R496</accession>
<evidence type="ECO:0000313" key="1">
    <source>
        <dbReference type="EMBL" id="UWM55581.1"/>
    </source>
</evidence>
<protein>
    <submittedName>
        <fullName evidence="1">Metallophosphoesterase</fullName>
    </submittedName>
</protein>
<evidence type="ECO:0000313" key="2">
    <source>
        <dbReference type="Proteomes" id="UP001057580"/>
    </source>
</evidence>
<dbReference type="GeneID" id="74941690"/>
<reference evidence="1" key="1">
    <citation type="submission" date="2022-09" db="EMBL/GenBank/DDBJ databases">
        <title>Diverse halophilic archaea isolated from saline environments.</title>
        <authorList>
            <person name="Cui H.-L."/>
        </authorList>
    </citation>
    <scope>NUCLEOTIDE SEQUENCE</scope>
    <source>
        <strain evidence="1">ZS-35-S2</strain>
    </source>
</reference>
<keyword evidence="2" id="KW-1185">Reference proteome</keyword>
<gene>
    <name evidence="1" type="ORF">N0B31_04670</name>
</gene>
<dbReference type="KEGG" id="ssai:N0B31_04670"/>
<dbReference type="InterPro" id="IPR029052">
    <property type="entry name" value="Metallo-depent_PP-like"/>
</dbReference>
<dbReference type="Gene3D" id="3.60.21.10">
    <property type="match status" value="1"/>
</dbReference>
<dbReference type="EMBL" id="CP104003">
    <property type="protein sequence ID" value="UWM55581.1"/>
    <property type="molecule type" value="Genomic_DNA"/>
</dbReference>
<sequence>MTRYVVSDHHFTHDNIIRYCDRPFTSVGEMHDVMLSRFHERVSPGDTLLHLGDVAMAMNDGTVTTEWLGRLSDDAVLVRGNHDAGLDPEDVPFPVVRSCVVAVGDRRFYCTHRPADAPDGWDGWVLHGHHHDNHPEAFPLVHLAARRINVSVELLDYRPLALPVLSRLLDACEALDHGPVRNHEVAAELLERYDG</sequence>
<dbReference type="RefSeq" id="WP_260594681.1">
    <property type="nucleotide sequence ID" value="NZ_CP104003.1"/>
</dbReference>